<accession>A0AAN9KFQ8</accession>
<evidence type="ECO:0000256" key="1">
    <source>
        <dbReference type="ARBA" id="ARBA00004479"/>
    </source>
</evidence>
<name>A0AAN9KFQ8_CLITE</name>
<protein>
    <submittedName>
        <fullName evidence="8">Uncharacterized protein</fullName>
    </submittedName>
</protein>
<gene>
    <name evidence="8" type="ORF">RJT34_00397</name>
</gene>
<dbReference type="InterPro" id="IPR046956">
    <property type="entry name" value="RLP23-like"/>
</dbReference>
<keyword evidence="4" id="KW-1133">Transmembrane helix</keyword>
<evidence type="ECO:0000313" key="9">
    <source>
        <dbReference type="Proteomes" id="UP001359559"/>
    </source>
</evidence>
<dbReference type="Gene3D" id="3.80.10.10">
    <property type="entry name" value="Ribonuclease Inhibitor"/>
    <property type="match status" value="1"/>
</dbReference>
<dbReference type="EMBL" id="JAYKXN010000001">
    <property type="protein sequence ID" value="KAK7316725.1"/>
    <property type="molecule type" value="Genomic_DNA"/>
</dbReference>
<evidence type="ECO:0000256" key="4">
    <source>
        <dbReference type="ARBA" id="ARBA00022989"/>
    </source>
</evidence>
<evidence type="ECO:0000256" key="7">
    <source>
        <dbReference type="ARBA" id="ARBA00023180"/>
    </source>
</evidence>
<dbReference type="SUPFAM" id="SSF52058">
    <property type="entry name" value="L domain-like"/>
    <property type="match status" value="1"/>
</dbReference>
<keyword evidence="5" id="KW-0472">Membrane</keyword>
<evidence type="ECO:0000256" key="6">
    <source>
        <dbReference type="ARBA" id="ARBA00023170"/>
    </source>
</evidence>
<evidence type="ECO:0000256" key="5">
    <source>
        <dbReference type="ARBA" id="ARBA00023136"/>
    </source>
</evidence>
<dbReference type="InterPro" id="IPR032675">
    <property type="entry name" value="LRR_dom_sf"/>
</dbReference>
<keyword evidence="3" id="KW-0732">Signal</keyword>
<comment type="caution">
    <text evidence="8">The sequence shown here is derived from an EMBL/GenBank/DDBJ whole genome shotgun (WGS) entry which is preliminary data.</text>
</comment>
<keyword evidence="6" id="KW-0675">Receptor</keyword>
<organism evidence="8 9">
    <name type="scientific">Clitoria ternatea</name>
    <name type="common">Butterfly pea</name>
    <dbReference type="NCBI Taxonomy" id="43366"/>
    <lineage>
        <taxon>Eukaryota</taxon>
        <taxon>Viridiplantae</taxon>
        <taxon>Streptophyta</taxon>
        <taxon>Embryophyta</taxon>
        <taxon>Tracheophyta</taxon>
        <taxon>Spermatophyta</taxon>
        <taxon>Magnoliopsida</taxon>
        <taxon>eudicotyledons</taxon>
        <taxon>Gunneridae</taxon>
        <taxon>Pentapetalae</taxon>
        <taxon>rosids</taxon>
        <taxon>fabids</taxon>
        <taxon>Fabales</taxon>
        <taxon>Fabaceae</taxon>
        <taxon>Papilionoideae</taxon>
        <taxon>50 kb inversion clade</taxon>
        <taxon>NPAAA clade</taxon>
        <taxon>indigoferoid/millettioid clade</taxon>
        <taxon>Phaseoleae</taxon>
        <taxon>Clitoria</taxon>
    </lineage>
</organism>
<proteinExistence type="predicted"/>
<evidence type="ECO:0000256" key="3">
    <source>
        <dbReference type="ARBA" id="ARBA00022729"/>
    </source>
</evidence>
<dbReference type="GO" id="GO:0016020">
    <property type="term" value="C:membrane"/>
    <property type="evidence" value="ECO:0007669"/>
    <property type="project" value="UniProtKB-SubCell"/>
</dbReference>
<dbReference type="AlphaFoldDB" id="A0AAN9KFQ8"/>
<keyword evidence="9" id="KW-1185">Reference proteome</keyword>
<dbReference type="PANTHER" id="PTHR48063:SF52">
    <property type="entry name" value="LRR RECEPTOR-LIKE KINASE FAMILY PROTEIN"/>
    <property type="match status" value="1"/>
</dbReference>
<evidence type="ECO:0000313" key="8">
    <source>
        <dbReference type="EMBL" id="KAK7316725.1"/>
    </source>
</evidence>
<dbReference type="Proteomes" id="UP001359559">
    <property type="component" value="Unassembled WGS sequence"/>
</dbReference>
<reference evidence="8 9" key="1">
    <citation type="submission" date="2024-01" db="EMBL/GenBank/DDBJ databases">
        <title>The genomes of 5 underutilized Papilionoideae crops provide insights into root nodulation and disease resistance.</title>
        <authorList>
            <person name="Yuan L."/>
        </authorList>
    </citation>
    <scope>NUCLEOTIDE SEQUENCE [LARGE SCALE GENOMIC DNA]</scope>
    <source>
        <strain evidence="8">LY-2023</strain>
        <tissue evidence="8">Leaf</tissue>
    </source>
</reference>
<dbReference type="Pfam" id="PF00560">
    <property type="entry name" value="LRR_1"/>
    <property type="match status" value="1"/>
</dbReference>
<keyword evidence="2" id="KW-0812">Transmembrane</keyword>
<comment type="subcellular location">
    <subcellularLocation>
        <location evidence="1">Membrane</location>
        <topology evidence="1">Single-pass type I membrane protein</topology>
    </subcellularLocation>
</comment>
<sequence length="184" mass="21407">MDLSYNSFLGTMPNNWKSWKDLEIINLWSNNLSDELPRDLSSLKKLAVLNLGKNEFLGTIPINLPQYLQELILRFNHFEGHHYEIWFDYLHRTIDLYVNNLSGEILSLLYELISWANFQSFDASSNIGNPELCGVPLRNFTTKEENGKHIDMDARNEEKRVILCWNGCWICSGLLGNLQFVTLH</sequence>
<keyword evidence="7" id="KW-0325">Glycoprotein</keyword>
<dbReference type="PANTHER" id="PTHR48063">
    <property type="entry name" value="LRR RECEPTOR-LIKE KINASE"/>
    <property type="match status" value="1"/>
</dbReference>
<evidence type="ECO:0000256" key="2">
    <source>
        <dbReference type="ARBA" id="ARBA00022692"/>
    </source>
</evidence>
<dbReference type="InterPro" id="IPR001611">
    <property type="entry name" value="Leu-rich_rpt"/>
</dbReference>